<dbReference type="GO" id="GO:0009982">
    <property type="term" value="F:pseudouridine synthase activity"/>
    <property type="evidence" value="ECO:0007669"/>
    <property type="project" value="InterPro"/>
</dbReference>
<dbReference type="PANTHER" id="PTHR23127:SF0">
    <property type="entry name" value="H_ACA RIBONUCLEOPROTEIN COMPLEX SUBUNIT DKC1"/>
    <property type="match status" value="1"/>
</dbReference>
<accession>A0A8J8YTB6</accession>
<evidence type="ECO:0000313" key="4">
    <source>
        <dbReference type="EMBL" id="EAZ18906.1"/>
    </source>
</evidence>
<feature type="region of interest" description="Disordered" evidence="2">
    <location>
        <begin position="118"/>
        <end position="142"/>
    </location>
</feature>
<feature type="region of interest" description="Disordered" evidence="2">
    <location>
        <begin position="1"/>
        <end position="36"/>
    </location>
</feature>
<dbReference type="PANTHER" id="PTHR23127">
    <property type="entry name" value="CENTROMERE/MICROTUBULE BINDING PROTEIN CBF5"/>
    <property type="match status" value="1"/>
</dbReference>
<proteinExistence type="inferred from homology"/>
<evidence type="ECO:0000259" key="3">
    <source>
        <dbReference type="Pfam" id="PF01509"/>
    </source>
</evidence>
<comment type="similarity">
    <text evidence="1">Belongs to the pseudouridine synthase TruB family.</text>
</comment>
<dbReference type="Proteomes" id="UP000007752">
    <property type="component" value="Chromosome 11"/>
</dbReference>
<dbReference type="GO" id="GO:0006396">
    <property type="term" value="P:RNA processing"/>
    <property type="evidence" value="ECO:0007669"/>
    <property type="project" value="InterPro"/>
</dbReference>
<reference evidence="4" key="1">
    <citation type="journal article" date="2005" name="PLoS Biol.">
        <title>The genomes of Oryza sativa: a history of duplications.</title>
        <authorList>
            <person name="Yu J."/>
            <person name="Wang J."/>
            <person name="Lin W."/>
            <person name="Li S."/>
            <person name="Li H."/>
            <person name="Zhou J."/>
            <person name="Ni P."/>
            <person name="Dong W."/>
            <person name="Hu S."/>
            <person name="Zeng C."/>
            <person name="Zhang J."/>
            <person name="Zhang Y."/>
            <person name="Li R."/>
            <person name="Xu Z."/>
            <person name="Li S."/>
            <person name="Li X."/>
            <person name="Zheng H."/>
            <person name="Cong L."/>
            <person name="Lin L."/>
            <person name="Yin J."/>
            <person name="Geng J."/>
            <person name="Li G."/>
            <person name="Shi J."/>
            <person name="Liu J."/>
            <person name="Lv H."/>
            <person name="Li J."/>
            <person name="Wang J."/>
            <person name="Deng Y."/>
            <person name="Ran L."/>
            <person name="Shi X."/>
            <person name="Wang X."/>
            <person name="Wu Q."/>
            <person name="Li C."/>
            <person name="Ren X."/>
            <person name="Wang J."/>
            <person name="Wang X."/>
            <person name="Li D."/>
            <person name="Liu D."/>
            <person name="Zhang X."/>
            <person name="Ji Z."/>
            <person name="Zhao W."/>
            <person name="Sun Y."/>
            <person name="Zhang Z."/>
            <person name="Bao J."/>
            <person name="Han Y."/>
            <person name="Dong L."/>
            <person name="Ji J."/>
            <person name="Chen P."/>
            <person name="Wu S."/>
            <person name="Liu J."/>
            <person name="Xiao Y."/>
            <person name="Bu D."/>
            <person name="Tan J."/>
            <person name="Yang L."/>
            <person name="Ye C."/>
            <person name="Zhang J."/>
            <person name="Xu J."/>
            <person name="Zhou Y."/>
            <person name="Yu Y."/>
            <person name="Zhang B."/>
            <person name="Zhuang S."/>
            <person name="Wei H."/>
            <person name="Liu B."/>
            <person name="Lei M."/>
            <person name="Yu H."/>
            <person name="Li Y."/>
            <person name="Xu H."/>
            <person name="Wei S."/>
            <person name="He X."/>
            <person name="Fang L."/>
            <person name="Zhang Z."/>
            <person name="Zhang Y."/>
            <person name="Huang X."/>
            <person name="Su Z."/>
            <person name="Tong W."/>
            <person name="Li J."/>
            <person name="Tong Z."/>
            <person name="Li S."/>
            <person name="Ye J."/>
            <person name="Wang L."/>
            <person name="Fang L."/>
            <person name="Lei T."/>
            <person name="Chen C."/>
            <person name="Chen H."/>
            <person name="Xu Z."/>
            <person name="Li H."/>
            <person name="Huang H."/>
            <person name="Zhang F."/>
            <person name="Xu H."/>
            <person name="Li N."/>
            <person name="Zhao C."/>
            <person name="Li S."/>
            <person name="Dong L."/>
            <person name="Huang Y."/>
            <person name="Li L."/>
            <person name="Xi Y."/>
            <person name="Qi Q."/>
            <person name="Li W."/>
            <person name="Zhang B."/>
            <person name="Hu W."/>
            <person name="Zhang Y."/>
            <person name="Tian X."/>
            <person name="Jiao Y."/>
            <person name="Liang X."/>
            <person name="Jin J."/>
            <person name="Gao L."/>
            <person name="Zheng W."/>
            <person name="Hao B."/>
            <person name="Liu S."/>
            <person name="Wang W."/>
            <person name="Yuan L."/>
            <person name="Cao M."/>
            <person name="McDermott J."/>
            <person name="Samudrala R."/>
            <person name="Wang J."/>
            <person name="Wong G.K."/>
            <person name="Yang H."/>
        </authorList>
    </citation>
    <scope>NUCLEOTIDE SEQUENCE [LARGE SCALE GENOMIC DNA]</scope>
</reference>
<sequence length="142" mass="15489">MRSDDSARTRDHRDGARGVTGRKSRTPANQSHASLRNLHPLIAALPSRPPRVRLDRRSVVAWIKRLLRVNKTGHSGTLDPKVTGNLIVCVDLATRLVKSQQGAGKEYGCVARFHAAVPDTARDARSRRSQAPCSSAPRSSPP</sequence>
<reference evidence="4" key="2">
    <citation type="submission" date="2008-12" db="EMBL/GenBank/DDBJ databases">
        <title>Improved gene annotation of the rice (Oryza sativa) genomes.</title>
        <authorList>
            <person name="Wang J."/>
            <person name="Li R."/>
            <person name="Fan W."/>
            <person name="Huang Q."/>
            <person name="Zhang J."/>
            <person name="Zhou Y."/>
            <person name="Hu Y."/>
            <person name="Zi S."/>
            <person name="Li J."/>
            <person name="Ni P."/>
            <person name="Zheng H."/>
            <person name="Zhang Y."/>
            <person name="Zhao M."/>
            <person name="Hao Q."/>
            <person name="McDermott J."/>
            <person name="Samudrala R."/>
            <person name="Kristiansen K."/>
            <person name="Wong G.K.-S."/>
        </authorList>
    </citation>
    <scope>NUCLEOTIDE SEQUENCE</scope>
</reference>
<dbReference type="AlphaFoldDB" id="A0A8J8YTB6"/>
<dbReference type="GO" id="GO:0003723">
    <property type="term" value="F:RNA binding"/>
    <property type="evidence" value="ECO:0007669"/>
    <property type="project" value="InterPro"/>
</dbReference>
<dbReference type="InterPro" id="IPR004802">
    <property type="entry name" value="tRNA_PsdUridine_synth_B_fam"/>
</dbReference>
<organism evidence="4">
    <name type="scientific">Oryza sativa subsp. japonica</name>
    <name type="common">Rice</name>
    <dbReference type="NCBI Taxonomy" id="39947"/>
    <lineage>
        <taxon>Eukaryota</taxon>
        <taxon>Viridiplantae</taxon>
        <taxon>Streptophyta</taxon>
        <taxon>Embryophyta</taxon>
        <taxon>Tracheophyta</taxon>
        <taxon>Spermatophyta</taxon>
        <taxon>Magnoliopsida</taxon>
        <taxon>Liliopsida</taxon>
        <taxon>Poales</taxon>
        <taxon>Poaceae</taxon>
        <taxon>BOP clade</taxon>
        <taxon>Oryzoideae</taxon>
        <taxon>Oryzeae</taxon>
        <taxon>Oryzinae</taxon>
        <taxon>Oryza</taxon>
        <taxon>Oryza sativa</taxon>
    </lineage>
</organism>
<protein>
    <recommendedName>
        <fullName evidence="3">Pseudouridine synthase II N-terminal domain-containing protein</fullName>
    </recommendedName>
</protein>
<dbReference type="Gene3D" id="3.30.2350.10">
    <property type="entry name" value="Pseudouridine synthase"/>
    <property type="match status" value="1"/>
</dbReference>
<dbReference type="GO" id="GO:0001522">
    <property type="term" value="P:pseudouridine synthesis"/>
    <property type="evidence" value="ECO:0007669"/>
    <property type="project" value="InterPro"/>
</dbReference>
<feature type="compositionally biased region" description="Basic and acidic residues" evidence="2">
    <location>
        <begin position="1"/>
        <end position="16"/>
    </location>
</feature>
<name>A0A8J8YTB6_ORYSJ</name>
<dbReference type="SUPFAM" id="SSF55120">
    <property type="entry name" value="Pseudouridine synthase"/>
    <property type="match status" value="1"/>
</dbReference>
<dbReference type="InterPro" id="IPR002501">
    <property type="entry name" value="PsdUridine_synth_N"/>
</dbReference>
<evidence type="ECO:0000256" key="2">
    <source>
        <dbReference type="SAM" id="MobiDB-lite"/>
    </source>
</evidence>
<dbReference type="EMBL" id="CM000148">
    <property type="protein sequence ID" value="EAZ18906.1"/>
    <property type="molecule type" value="Genomic_DNA"/>
</dbReference>
<dbReference type="Pfam" id="PF01509">
    <property type="entry name" value="TruB_N"/>
    <property type="match status" value="1"/>
</dbReference>
<feature type="domain" description="Pseudouridine synthase II N-terminal" evidence="3">
    <location>
        <begin position="64"/>
        <end position="121"/>
    </location>
</feature>
<feature type="compositionally biased region" description="Low complexity" evidence="2">
    <location>
        <begin position="129"/>
        <end position="142"/>
    </location>
</feature>
<dbReference type="SMR" id="A0A8J8YTB6"/>
<gene>
    <name evidence="4" type="ORF">OsJ_34446</name>
</gene>
<evidence type="ECO:0000256" key="1">
    <source>
        <dbReference type="ARBA" id="ARBA00008999"/>
    </source>
</evidence>
<dbReference type="InterPro" id="IPR020103">
    <property type="entry name" value="PsdUridine_synth_cat_dom_sf"/>
</dbReference>